<feature type="region of interest" description="Disordered" evidence="1">
    <location>
        <begin position="1"/>
        <end position="29"/>
    </location>
</feature>
<evidence type="ECO:0000313" key="2">
    <source>
        <dbReference type="EMBL" id="CAK0785170.1"/>
    </source>
</evidence>
<evidence type="ECO:0000313" key="3">
    <source>
        <dbReference type="Proteomes" id="UP001314263"/>
    </source>
</evidence>
<reference evidence="2 3" key="1">
    <citation type="submission" date="2023-10" db="EMBL/GenBank/DDBJ databases">
        <authorList>
            <person name="Maclean D."/>
            <person name="Macfadyen A."/>
        </authorList>
    </citation>
    <scope>NUCLEOTIDE SEQUENCE [LARGE SCALE GENOMIC DNA]</scope>
</reference>
<organism evidence="2 3">
    <name type="scientific">Coccomyxa viridis</name>
    <dbReference type="NCBI Taxonomy" id="1274662"/>
    <lineage>
        <taxon>Eukaryota</taxon>
        <taxon>Viridiplantae</taxon>
        <taxon>Chlorophyta</taxon>
        <taxon>core chlorophytes</taxon>
        <taxon>Trebouxiophyceae</taxon>
        <taxon>Trebouxiophyceae incertae sedis</taxon>
        <taxon>Coccomyxaceae</taxon>
        <taxon>Coccomyxa</taxon>
    </lineage>
</organism>
<evidence type="ECO:0000256" key="1">
    <source>
        <dbReference type="SAM" id="MobiDB-lite"/>
    </source>
</evidence>
<keyword evidence="3" id="KW-1185">Reference proteome</keyword>
<name>A0AAV1IFE3_9CHLO</name>
<protein>
    <submittedName>
        <fullName evidence="2">Uncharacterized protein</fullName>
    </submittedName>
</protein>
<accession>A0AAV1IFE3</accession>
<comment type="caution">
    <text evidence="2">The sequence shown here is derived from an EMBL/GenBank/DDBJ whole genome shotgun (WGS) entry which is preliminary data.</text>
</comment>
<proteinExistence type="predicted"/>
<dbReference type="Proteomes" id="UP001314263">
    <property type="component" value="Unassembled WGS sequence"/>
</dbReference>
<feature type="compositionally biased region" description="Polar residues" evidence="1">
    <location>
        <begin position="1"/>
        <end position="15"/>
    </location>
</feature>
<gene>
    <name evidence="2" type="ORF">CVIRNUC_008376</name>
</gene>
<dbReference type="AlphaFoldDB" id="A0AAV1IFE3"/>
<dbReference type="EMBL" id="CAUYUE010000012">
    <property type="protein sequence ID" value="CAK0785170.1"/>
    <property type="molecule type" value="Genomic_DNA"/>
</dbReference>
<sequence>MTQKHICQDVQQGASKASGAQRVQAAHRHSRCQAGGQLGSCKPSGFGQHAMTSWQQCRSLQPACHTFGRPPRMLRVLGSS</sequence>